<accession>A0ABS3Q4W0</accession>
<evidence type="ECO:0000313" key="8">
    <source>
        <dbReference type="EMBL" id="MBO1927362.1"/>
    </source>
</evidence>
<evidence type="ECO:0000256" key="4">
    <source>
        <dbReference type="ARBA" id="ARBA00022692"/>
    </source>
</evidence>
<evidence type="ECO:0000256" key="1">
    <source>
        <dbReference type="ARBA" id="ARBA00004651"/>
    </source>
</evidence>
<comment type="caution">
    <text evidence="8">The sequence shown here is derived from an EMBL/GenBank/DDBJ whole genome shotgun (WGS) entry which is preliminary data.</text>
</comment>
<keyword evidence="5 7" id="KW-1133">Transmembrane helix</keyword>
<dbReference type="NCBIfam" id="NF006518">
    <property type="entry name" value="PRK08965.1-2"/>
    <property type="match status" value="1"/>
</dbReference>
<keyword evidence="4 7" id="KW-0812">Transmembrane</keyword>
<name>A0ABS3Q4W0_9GAMM</name>
<dbReference type="RefSeq" id="WP_208149305.1">
    <property type="nucleotide sequence ID" value="NZ_JAGETV010000010.1"/>
</dbReference>
<dbReference type="EMBL" id="JAGETV010000010">
    <property type="protein sequence ID" value="MBO1927362.1"/>
    <property type="molecule type" value="Genomic_DNA"/>
</dbReference>
<proteinExistence type="inferred from homology"/>
<evidence type="ECO:0000313" key="9">
    <source>
        <dbReference type="Proteomes" id="UP000664835"/>
    </source>
</evidence>
<evidence type="ECO:0000256" key="2">
    <source>
        <dbReference type="ARBA" id="ARBA00006228"/>
    </source>
</evidence>
<dbReference type="InterPro" id="IPR002758">
    <property type="entry name" value="Cation_antiport_E"/>
</dbReference>
<evidence type="ECO:0000256" key="5">
    <source>
        <dbReference type="ARBA" id="ARBA00022989"/>
    </source>
</evidence>
<dbReference type="Pfam" id="PF01899">
    <property type="entry name" value="MNHE"/>
    <property type="match status" value="1"/>
</dbReference>
<keyword evidence="3" id="KW-1003">Cell membrane</keyword>
<evidence type="ECO:0000256" key="6">
    <source>
        <dbReference type="ARBA" id="ARBA00023136"/>
    </source>
</evidence>
<feature type="transmembrane region" description="Helical" evidence="7">
    <location>
        <begin position="6"/>
        <end position="23"/>
    </location>
</feature>
<reference evidence="8 9" key="1">
    <citation type="submission" date="2021-03" db="EMBL/GenBank/DDBJ databases">
        <title>Thiomicrorhabdus sp.nov.,novel sulfur-oxidizing bacteria isolated from coastal sediment.</title>
        <authorList>
            <person name="Liu X."/>
        </authorList>
    </citation>
    <scope>NUCLEOTIDE SEQUENCE [LARGE SCALE GENOMIC DNA]</scope>
    <source>
        <strain evidence="8 9">6S2-11</strain>
    </source>
</reference>
<evidence type="ECO:0000256" key="3">
    <source>
        <dbReference type="ARBA" id="ARBA00022475"/>
    </source>
</evidence>
<organism evidence="8 9">
    <name type="scientific">Thiomicrorhabdus marina</name>
    <dbReference type="NCBI Taxonomy" id="2818442"/>
    <lineage>
        <taxon>Bacteria</taxon>
        <taxon>Pseudomonadati</taxon>
        <taxon>Pseudomonadota</taxon>
        <taxon>Gammaproteobacteria</taxon>
        <taxon>Thiotrichales</taxon>
        <taxon>Piscirickettsiaceae</taxon>
        <taxon>Thiomicrorhabdus</taxon>
    </lineage>
</organism>
<keyword evidence="9" id="KW-1185">Reference proteome</keyword>
<dbReference type="PIRSF" id="PIRSF019239">
    <property type="entry name" value="MrpE"/>
    <property type="match status" value="1"/>
</dbReference>
<dbReference type="Proteomes" id="UP000664835">
    <property type="component" value="Unassembled WGS sequence"/>
</dbReference>
<evidence type="ECO:0000256" key="7">
    <source>
        <dbReference type="SAM" id="Phobius"/>
    </source>
</evidence>
<dbReference type="PANTHER" id="PTHR34584:SF1">
    <property type="entry name" value="NA(+)_H(+) ANTIPORTER SUBUNIT E1"/>
    <property type="match status" value="1"/>
</dbReference>
<comment type="similarity">
    <text evidence="2">Belongs to the CPA3 antiporters (TC 2.A.63) subunit E family.</text>
</comment>
<keyword evidence="6 7" id="KW-0472">Membrane</keyword>
<gene>
    <name evidence="8" type="ORF">J3998_07195</name>
</gene>
<sequence>MTWKTWLPHPILSVTLLLVWLLLNNSFSVGQLLLGAILAWLIPLLTHPFWPESVCLRKPMTLVRFVLTVLWDIVVANFVVAKQILSSNRKLQSTFLEVPLELKSPLAIGLLANTISLTPGTVSCQLSGDQKTLLVHALHSPQPQADIDLIKQRYERPLQKVFESCCK</sequence>
<comment type="subcellular location">
    <subcellularLocation>
        <location evidence="1">Cell membrane</location>
        <topology evidence="1">Multi-pass membrane protein</topology>
    </subcellularLocation>
</comment>
<feature type="transmembrane region" description="Helical" evidence="7">
    <location>
        <begin position="32"/>
        <end position="50"/>
    </location>
</feature>
<protein>
    <submittedName>
        <fullName evidence="8">Na+/H+ antiporter subunit E</fullName>
    </submittedName>
</protein>
<feature type="transmembrane region" description="Helical" evidence="7">
    <location>
        <begin position="62"/>
        <end position="81"/>
    </location>
</feature>
<dbReference type="PANTHER" id="PTHR34584">
    <property type="entry name" value="NA(+)/H(+) ANTIPORTER SUBUNIT E1"/>
    <property type="match status" value="1"/>
</dbReference>